<keyword evidence="3" id="KW-1185">Reference proteome</keyword>
<comment type="caution">
    <text evidence="2">The sequence shown here is derived from an EMBL/GenBank/DDBJ whole genome shotgun (WGS) entry which is preliminary data.</text>
</comment>
<dbReference type="EMBL" id="RBXL01000002">
    <property type="protein sequence ID" value="RKT37850.1"/>
    <property type="molecule type" value="Genomic_DNA"/>
</dbReference>
<feature type="compositionally biased region" description="Basic and acidic residues" evidence="1">
    <location>
        <begin position="75"/>
        <end position="84"/>
    </location>
</feature>
<evidence type="ECO:0000256" key="1">
    <source>
        <dbReference type="SAM" id="MobiDB-lite"/>
    </source>
</evidence>
<name>A0A495UNK9_9GAMM</name>
<reference evidence="2 3" key="1">
    <citation type="submission" date="2018-10" db="EMBL/GenBank/DDBJ databases">
        <title>Genomic Encyclopedia of Archaeal and Bacterial Type Strains, Phase II (KMG-II): from individual species to whole genera.</title>
        <authorList>
            <person name="Goeker M."/>
        </authorList>
    </citation>
    <scope>NUCLEOTIDE SEQUENCE [LARGE SCALE GENOMIC DNA]</scope>
    <source>
        <strain evidence="2 3">DSM 235</strain>
    </source>
</reference>
<proteinExistence type="predicted"/>
<evidence type="ECO:0000313" key="3">
    <source>
        <dbReference type="Proteomes" id="UP000274556"/>
    </source>
</evidence>
<dbReference type="AlphaFoldDB" id="A0A495UNK9"/>
<dbReference type="RefSeq" id="WP_170164963.1">
    <property type="nucleotide sequence ID" value="NZ_RBXL01000002.1"/>
</dbReference>
<accession>A0A495UNK9</accession>
<dbReference type="Proteomes" id="UP000274556">
    <property type="component" value="Unassembled WGS sequence"/>
</dbReference>
<protein>
    <submittedName>
        <fullName evidence="2">Uncharacterized protein</fullName>
    </submittedName>
</protein>
<evidence type="ECO:0000313" key="2">
    <source>
        <dbReference type="EMBL" id="RKT37850.1"/>
    </source>
</evidence>
<gene>
    <name evidence="2" type="ORF">BDD21_5360</name>
</gene>
<feature type="region of interest" description="Disordered" evidence="1">
    <location>
        <begin position="62"/>
        <end position="87"/>
    </location>
</feature>
<sequence>MTAADVPLGHRPPMLDEKPETLFEWLSQQNLVGSGGTMDIPAVDLTSPELLDGASLALAAPTSRRHRTTPLTTKQRKELKERLGKVSPSGVSPEAVWQAVKKPKIAVRTLDWKKLPADAMAFYRPFHYPPFDQWGVYLLVEPLLKYIKRLQTLAQGLNLYSPETLAHLVLFEVFHHEFFHHMAESTATYLEILGAASDTGRPVYLEYRKRARENGFDYPHAPLEEALANAYAHNALGFLARVKAGYKTAVIKTYQAALEGHWRLEPAGYRDAGHYIGGRYVSGGAYLIAQMIGAPDAVDHAPLSCLAKHLMPNGFTALVPKPDIPTYLVGTDAELKQLHAWVPAPNEAYTTLFWPYQTSAIDAYVAQKQAEERAERAAAKAAAAQQARHEGQQDLFG</sequence>
<organism evidence="2 3">
    <name type="scientific">Thiocapsa rosea</name>
    <dbReference type="NCBI Taxonomy" id="69360"/>
    <lineage>
        <taxon>Bacteria</taxon>
        <taxon>Pseudomonadati</taxon>
        <taxon>Pseudomonadota</taxon>
        <taxon>Gammaproteobacteria</taxon>
        <taxon>Chromatiales</taxon>
        <taxon>Chromatiaceae</taxon>
        <taxon>Thiocapsa</taxon>
    </lineage>
</organism>